<gene>
    <name evidence="6" type="ORF">HJC23_007138</name>
</gene>
<feature type="compositionally biased region" description="Polar residues" evidence="4">
    <location>
        <begin position="1"/>
        <end position="10"/>
    </location>
</feature>
<evidence type="ECO:0000256" key="2">
    <source>
        <dbReference type="ARBA" id="ARBA00022771"/>
    </source>
</evidence>
<keyword evidence="2" id="KW-0863">Zinc-finger</keyword>
<organism evidence="6 7">
    <name type="scientific">Cyclotella cryptica</name>
    <dbReference type="NCBI Taxonomy" id="29204"/>
    <lineage>
        <taxon>Eukaryota</taxon>
        <taxon>Sar</taxon>
        <taxon>Stramenopiles</taxon>
        <taxon>Ochrophyta</taxon>
        <taxon>Bacillariophyta</taxon>
        <taxon>Coscinodiscophyceae</taxon>
        <taxon>Thalassiosirophycidae</taxon>
        <taxon>Stephanodiscales</taxon>
        <taxon>Stephanodiscaceae</taxon>
        <taxon>Cyclotella</taxon>
    </lineage>
</organism>
<feature type="compositionally biased region" description="Polar residues" evidence="4">
    <location>
        <begin position="235"/>
        <end position="246"/>
    </location>
</feature>
<feature type="compositionally biased region" description="Polar residues" evidence="4">
    <location>
        <begin position="203"/>
        <end position="215"/>
    </location>
</feature>
<keyword evidence="1" id="KW-0479">Metal-binding</keyword>
<feature type="compositionally biased region" description="Basic residues" evidence="4">
    <location>
        <begin position="381"/>
        <end position="393"/>
    </location>
</feature>
<protein>
    <recommendedName>
        <fullName evidence="5">CW-type domain-containing protein</fullName>
    </recommendedName>
</protein>
<evidence type="ECO:0000256" key="3">
    <source>
        <dbReference type="ARBA" id="ARBA00022833"/>
    </source>
</evidence>
<evidence type="ECO:0000313" key="6">
    <source>
        <dbReference type="EMBL" id="KAL3802313.1"/>
    </source>
</evidence>
<comment type="caution">
    <text evidence="6">The sequence shown here is derived from an EMBL/GenBank/DDBJ whole genome shotgun (WGS) entry which is preliminary data.</text>
</comment>
<feature type="compositionally biased region" description="Acidic residues" evidence="4">
    <location>
        <begin position="428"/>
        <end position="438"/>
    </location>
</feature>
<sequence length="616" mass="66716">MLSGANTNESDGAVSDKSGSNIDSYRSTGGEESSVTQANQPGPGTASFGAGDPSSHVTGAPASSHKPFTEVSSAFSQAKANLEKSDPDIGSTAAADDEVVGGPDGDASSGPSGAVTTVTSLTSGNMANPDPLAIVQKLEKKAKEKKLKNSKVKTKASKEKDKDKDKGASSKPRKKRKQEADSEIPGGPSASGKIKKKKEKSPRASNSTPIGSNPNRRLPTASSRESSKKKKESDATQPSTPATSLTAIPPPGYSAQQAAVNDMMRRALEEDQYSALGSVVDTDSSSDEEDSSIVILRRNGAFGSDSKTKIDRSFLLANVKKHLRVEGLKSLNNFNEAAFLEDADEYCERIHEGGNKSDITCPPSSNDDFGEEELASDGKRIGKRKKKKKKGFQKRGSDDTGMSESGEDEFYGDTSENHGQLDPSGGEDNTELGDDDDSSIFGQTAGSSNATWVECDRCKKWRRLRGVVDARKLPSKWFCSMNKNDPERAKCSAPEEEYDAATTPENAIDQRTRKHLRVWVRRLHCNESFENRQTRGKRVTVSPKDPYEWIRCCNPSCGKWRMLLRSMDGSSVVEQCKNRQFYCVMNTWDEKTASCGAAQENLPTVGCPPWVMVDED</sequence>
<feature type="compositionally biased region" description="Basic and acidic residues" evidence="4">
    <location>
        <begin position="156"/>
        <end position="168"/>
    </location>
</feature>
<keyword evidence="3" id="KW-0862">Zinc</keyword>
<feature type="domain" description="CW-type" evidence="5">
    <location>
        <begin position="446"/>
        <end position="499"/>
    </location>
</feature>
<feature type="compositionally biased region" description="Polar residues" evidence="4">
    <location>
        <begin position="17"/>
        <end position="42"/>
    </location>
</feature>
<feature type="domain" description="CW-type" evidence="5">
    <location>
        <begin position="543"/>
        <end position="603"/>
    </location>
</feature>
<evidence type="ECO:0000256" key="1">
    <source>
        <dbReference type="ARBA" id="ARBA00022723"/>
    </source>
</evidence>
<feature type="region of interest" description="Disordered" evidence="4">
    <location>
        <begin position="353"/>
        <end position="445"/>
    </location>
</feature>
<dbReference type="GO" id="GO:0008270">
    <property type="term" value="F:zinc ion binding"/>
    <property type="evidence" value="ECO:0007669"/>
    <property type="project" value="UniProtKB-KW"/>
</dbReference>
<accession>A0ABD3QPR5</accession>
<dbReference type="Gene3D" id="3.30.40.100">
    <property type="match status" value="2"/>
</dbReference>
<feature type="compositionally biased region" description="Low complexity" evidence="4">
    <location>
        <begin position="105"/>
        <end position="115"/>
    </location>
</feature>
<dbReference type="PANTHER" id="PTHR15999">
    <property type="entry name" value="ZINC FINGER CW-TYPE PWWP DOMAIN PROTEIN 1"/>
    <property type="match status" value="1"/>
</dbReference>
<proteinExistence type="predicted"/>
<dbReference type="PROSITE" id="PS51050">
    <property type="entry name" value="ZF_CW"/>
    <property type="match status" value="2"/>
</dbReference>
<feature type="compositionally biased region" description="Polar residues" evidence="4">
    <location>
        <begin position="70"/>
        <end position="79"/>
    </location>
</feature>
<feature type="compositionally biased region" description="Basic residues" evidence="4">
    <location>
        <begin position="143"/>
        <end position="155"/>
    </location>
</feature>
<dbReference type="Pfam" id="PF07496">
    <property type="entry name" value="zf-CW"/>
    <property type="match status" value="2"/>
</dbReference>
<evidence type="ECO:0000259" key="5">
    <source>
        <dbReference type="PROSITE" id="PS51050"/>
    </source>
</evidence>
<dbReference type="EMBL" id="JABMIG020000020">
    <property type="protein sequence ID" value="KAL3802313.1"/>
    <property type="molecule type" value="Genomic_DNA"/>
</dbReference>
<dbReference type="InterPro" id="IPR042778">
    <property type="entry name" value="ZCWPW1/ZCWPW2"/>
</dbReference>
<dbReference type="AlphaFoldDB" id="A0ABD3QPR5"/>
<keyword evidence="7" id="KW-1185">Reference proteome</keyword>
<evidence type="ECO:0000313" key="7">
    <source>
        <dbReference type="Proteomes" id="UP001516023"/>
    </source>
</evidence>
<feature type="compositionally biased region" description="Polar residues" evidence="4">
    <location>
        <begin position="116"/>
        <end position="126"/>
    </location>
</feature>
<feature type="region of interest" description="Disordered" evidence="4">
    <location>
        <begin position="1"/>
        <end position="266"/>
    </location>
</feature>
<dbReference type="Proteomes" id="UP001516023">
    <property type="component" value="Unassembled WGS sequence"/>
</dbReference>
<reference evidence="6 7" key="1">
    <citation type="journal article" date="2020" name="G3 (Bethesda)">
        <title>Improved Reference Genome for Cyclotella cryptica CCMP332, a Model for Cell Wall Morphogenesis, Salinity Adaptation, and Lipid Production in Diatoms (Bacillariophyta).</title>
        <authorList>
            <person name="Roberts W.R."/>
            <person name="Downey K.M."/>
            <person name="Ruck E.C."/>
            <person name="Traller J.C."/>
            <person name="Alverson A.J."/>
        </authorList>
    </citation>
    <scope>NUCLEOTIDE SEQUENCE [LARGE SCALE GENOMIC DNA]</scope>
    <source>
        <strain evidence="6 7">CCMP332</strain>
    </source>
</reference>
<name>A0ABD3QPR5_9STRA</name>
<evidence type="ECO:0000256" key="4">
    <source>
        <dbReference type="SAM" id="MobiDB-lite"/>
    </source>
</evidence>
<dbReference type="PANTHER" id="PTHR15999:SF2">
    <property type="entry name" value="ZINC FINGER CW-TYPE PWWP DOMAIN PROTEIN 1"/>
    <property type="match status" value="1"/>
</dbReference>
<dbReference type="InterPro" id="IPR011124">
    <property type="entry name" value="Znf_CW"/>
</dbReference>